<feature type="compositionally biased region" description="Low complexity" evidence="1">
    <location>
        <begin position="137"/>
        <end position="159"/>
    </location>
</feature>
<evidence type="ECO:0000313" key="3">
    <source>
        <dbReference type="Proteomes" id="UP000193920"/>
    </source>
</evidence>
<evidence type="ECO:0000256" key="1">
    <source>
        <dbReference type="SAM" id="MobiDB-lite"/>
    </source>
</evidence>
<reference evidence="2 3" key="1">
    <citation type="submission" date="2016-08" db="EMBL/GenBank/DDBJ databases">
        <title>A Parts List for Fungal Cellulosomes Revealed by Comparative Genomics.</title>
        <authorList>
            <consortium name="DOE Joint Genome Institute"/>
            <person name="Haitjema C.H."/>
            <person name="Gilmore S.P."/>
            <person name="Henske J.K."/>
            <person name="Solomon K.V."/>
            <person name="De Groot R."/>
            <person name="Kuo A."/>
            <person name="Mondo S.J."/>
            <person name="Salamov A.A."/>
            <person name="Labutti K."/>
            <person name="Zhao Z."/>
            <person name="Chiniquy J."/>
            <person name="Barry K."/>
            <person name="Brewer H.M."/>
            <person name="Purvine S.O."/>
            <person name="Wright A.T."/>
            <person name="Boxma B."/>
            <person name="Van Alen T."/>
            <person name="Hackstein J.H."/>
            <person name="Baker S.E."/>
            <person name="Grigoriev I.V."/>
            <person name="O'Malley M.A."/>
        </authorList>
    </citation>
    <scope>NUCLEOTIDE SEQUENCE [LARGE SCALE GENOMIC DNA]</scope>
    <source>
        <strain evidence="2 3">G1</strain>
    </source>
</reference>
<protein>
    <submittedName>
        <fullName evidence="2">Uncharacterized protein</fullName>
    </submittedName>
</protein>
<comment type="caution">
    <text evidence="2">The sequence shown here is derived from an EMBL/GenBank/DDBJ whole genome shotgun (WGS) entry which is preliminary data.</text>
</comment>
<organism evidence="2 3">
    <name type="scientific">Neocallimastix californiae</name>
    <dbReference type="NCBI Taxonomy" id="1754190"/>
    <lineage>
        <taxon>Eukaryota</taxon>
        <taxon>Fungi</taxon>
        <taxon>Fungi incertae sedis</taxon>
        <taxon>Chytridiomycota</taxon>
        <taxon>Chytridiomycota incertae sedis</taxon>
        <taxon>Neocallimastigomycetes</taxon>
        <taxon>Neocallimastigales</taxon>
        <taxon>Neocallimastigaceae</taxon>
        <taxon>Neocallimastix</taxon>
    </lineage>
</organism>
<accession>A0A1Y2BRF7</accession>
<dbReference type="AlphaFoldDB" id="A0A1Y2BRF7"/>
<dbReference type="EMBL" id="MCOG01000143">
    <property type="protein sequence ID" value="ORY37331.1"/>
    <property type="molecule type" value="Genomic_DNA"/>
</dbReference>
<keyword evidence="3" id="KW-1185">Reference proteome</keyword>
<evidence type="ECO:0000313" key="2">
    <source>
        <dbReference type="EMBL" id="ORY37331.1"/>
    </source>
</evidence>
<gene>
    <name evidence="2" type="ORF">LY90DRAFT_54971</name>
</gene>
<feature type="region of interest" description="Disordered" evidence="1">
    <location>
        <begin position="133"/>
        <end position="186"/>
    </location>
</feature>
<dbReference type="OrthoDB" id="10347061at2759"/>
<name>A0A1Y2BRF7_9FUNG</name>
<feature type="compositionally biased region" description="Basic residues" evidence="1">
    <location>
        <begin position="176"/>
        <end position="186"/>
    </location>
</feature>
<sequence length="186" mass="21614">MAWWMTSVLANRLLSPEVSNSEKREYKKYINQYKSGTYMNNYQYNNNKPERHPEYKYFQKFIRRGDCSYQSNHHSIDKKDEKIYMAYLDLNKISTLTGSSSKVPGMQGNELTSKRYNEYSRWITTGKYPVKIPGVRKSSSSNTSKGSNSLSKKSTNSLGSHKHYKRSVNNLSNKQSFKKLQRSSSA</sequence>
<dbReference type="Proteomes" id="UP000193920">
    <property type="component" value="Unassembled WGS sequence"/>
</dbReference>
<proteinExistence type="predicted"/>